<gene>
    <name evidence="8" type="ORF">EV44_g1287</name>
</gene>
<dbReference type="GO" id="GO:0006260">
    <property type="term" value="P:DNA replication"/>
    <property type="evidence" value="ECO:0007669"/>
    <property type="project" value="UniProtKB-KW"/>
</dbReference>
<evidence type="ECO:0000256" key="2">
    <source>
        <dbReference type="ARBA" id="ARBA00010840"/>
    </source>
</evidence>
<keyword evidence="4" id="KW-0238">DNA-binding</keyword>
<keyword evidence="9" id="KW-1185">Reference proteome</keyword>
<comment type="subcellular location">
    <subcellularLocation>
        <location evidence="1">Nucleus</location>
    </subcellularLocation>
</comment>
<protein>
    <submittedName>
        <fullName evidence="8">Putative origin recognition complex subunit 6</fullName>
    </submittedName>
</protein>
<feature type="region of interest" description="Disordered" evidence="6">
    <location>
        <begin position="92"/>
        <end position="117"/>
    </location>
</feature>
<dbReference type="Proteomes" id="UP000030854">
    <property type="component" value="Unassembled WGS sequence"/>
</dbReference>
<evidence type="ECO:0000256" key="3">
    <source>
        <dbReference type="ARBA" id="ARBA00022705"/>
    </source>
</evidence>
<keyword evidence="5" id="KW-0539">Nucleus</keyword>
<dbReference type="OMA" id="PCPPRIY"/>
<dbReference type="GO" id="GO:0005664">
    <property type="term" value="C:nuclear origin of replication recognition complex"/>
    <property type="evidence" value="ECO:0007669"/>
    <property type="project" value="InterPro"/>
</dbReference>
<evidence type="ECO:0000259" key="7">
    <source>
        <dbReference type="Pfam" id="PF05460"/>
    </source>
</evidence>
<sequence>MNRPIEQAIENLIPRHSNSIPSILIDLANSLFVQSRSKCILRAEEEVARAYACANLACERLKGKLDLPLIEPRPPIPPRAYEKLYAYISGKLDPKTPSRKRKQPTSSKTSTAISVTPSKSIQPWSMLREKPKTKAEPLNKSTVEKDCDISNEAKMEFLIPLWVLPTIRLLCKHMQTPKVAPHVLAGVESILCLPIPEKARSHSFNESELKLPAMIAAVWALVLAKISGREEQGRDNMEDIRPVLNFLGQIRKNEGLIKKIGQSEDSWRGWESIIESDVNAWIKEIEDGGWKELDWWRNIFEIAGHQSYEYSEDELGHDIPVEDKICSDGESDFKKNEVNNRYDYLSEDRKQEFAEWMSKMLLQINKMIDTRYCEN</sequence>
<accession>A0A0B1P4H1</accession>
<dbReference type="HOGENOM" id="CLU_045412_0_0_1"/>
<dbReference type="EMBL" id="JNVN01001589">
    <property type="protein sequence ID" value="KHJ33178.1"/>
    <property type="molecule type" value="Genomic_DNA"/>
</dbReference>
<comment type="similarity">
    <text evidence="2">Belongs to the ORC6 family.</text>
</comment>
<name>A0A0B1P4H1_UNCNE</name>
<evidence type="ECO:0000256" key="6">
    <source>
        <dbReference type="SAM" id="MobiDB-lite"/>
    </source>
</evidence>
<dbReference type="InterPro" id="IPR008721">
    <property type="entry name" value="ORC6_cyclin_first"/>
</dbReference>
<dbReference type="GO" id="GO:0003677">
    <property type="term" value="F:DNA binding"/>
    <property type="evidence" value="ECO:0007669"/>
    <property type="project" value="UniProtKB-KW"/>
</dbReference>
<evidence type="ECO:0000313" key="9">
    <source>
        <dbReference type="Proteomes" id="UP000030854"/>
    </source>
</evidence>
<dbReference type="STRING" id="52586.A0A0B1P4H1"/>
<dbReference type="AlphaFoldDB" id="A0A0B1P4H1"/>
<feature type="compositionally biased region" description="Polar residues" evidence="6">
    <location>
        <begin position="104"/>
        <end position="117"/>
    </location>
</feature>
<evidence type="ECO:0000313" key="8">
    <source>
        <dbReference type="EMBL" id="KHJ33178.1"/>
    </source>
</evidence>
<evidence type="ECO:0000256" key="4">
    <source>
        <dbReference type="ARBA" id="ARBA00023125"/>
    </source>
</evidence>
<proteinExistence type="inferred from homology"/>
<organism evidence="8 9">
    <name type="scientific">Uncinula necator</name>
    <name type="common">Grape powdery mildew</name>
    <dbReference type="NCBI Taxonomy" id="52586"/>
    <lineage>
        <taxon>Eukaryota</taxon>
        <taxon>Fungi</taxon>
        <taxon>Dikarya</taxon>
        <taxon>Ascomycota</taxon>
        <taxon>Pezizomycotina</taxon>
        <taxon>Leotiomycetes</taxon>
        <taxon>Erysiphales</taxon>
        <taxon>Erysiphaceae</taxon>
        <taxon>Erysiphe</taxon>
    </lineage>
</organism>
<dbReference type="Pfam" id="PF05460">
    <property type="entry name" value="ORC6"/>
    <property type="match status" value="1"/>
</dbReference>
<feature type="domain" description="ORC6 first cyclin-like" evidence="7">
    <location>
        <begin position="9"/>
        <end position="95"/>
    </location>
</feature>
<comment type="caution">
    <text evidence="8">The sequence shown here is derived from an EMBL/GenBank/DDBJ whole genome shotgun (WGS) entry which is preliminary data.</text>
</comment>
<evidence type="ECO:0000256" key="1">
    <source>
        <dbReference type="ARBA" id="ARBA00004123"/>
    </source>
</evidence>
<reference evidence="8 9" key="1">
    <citation type="journal article" date="2014" name="BMC Genomics">
        <title>Adaptive genomic structural variation in the grape powdery mildew pathogen, Erysiphe necator.</title>
        <authorList>
            <person name="Jones L."/>
            <person name="Riaz S."/>
            <person name="Morales-Cruz A."/>
            <person name="Amrine K.C."/>
            <person name="McGuire B."/>
            <person name="Gubler W.D."/>
            <person name="Walker M.A."/>
            <person name="Cantu D."/>
        </authorList>
    </citation>
    <scope>NUCLEOTIDE SEQUENCE [LARGE SCALE GENOMIC DNA]</scope>
    <source>
        <strain evidence="9">c</strain>
    </source>
</reference>
<keyword evidence="3" id="KW-0235">DNA replication</keyword>
<evidence type="ECO:0000256" key="5">
    <source>
        <dbReference type="ARBA" id="ARBA00023242"/>
    </source>
</evidence>